<reference evidence="5" key="1">
    <citation type="submission" date="2009-08" db="EMBL/GenBank/DDBJ databases">
        <title>Annotation of Salpingoeca rosetta.</title>
        <authorList>
            <consortium name="The Broad Institute Genome Sequencing Platform"/>
            <person name="Russ C."/>
            <person name="Cuomo C."/>
            <person name="Burger G."/>
            <person name="Gray M.W."/>
            <person name="Holland P.W.H."/>
            <person name="King N."/>
            <person name="Lang F.B.F."/>
            <person name="Roger A.J."/>
            <person name="Ruiz-Trillo I."/>
            <person name="Young S.K."/>
            <person name="Zeng Q."/>
            <person name="Gargeya S."/>
            <person name="Alvarado L."/>
            <person name="Berlin A."/>
            <person name="Chapman S.B."/>
            <person name="Chen Z."/>
            <person name="Freedman E."/>
            <person name="Gellesch M."/>
            <person name="Goldberg J."/>
            <person name="Griggs A."/>
            <person name="Gujja S."/>
            <person name="Heilman E."/>
            <person name="Heiman D."/>
            <person name="Howarth C."/>
            <person name="Mehta T."/>
            <person name="Neiman D."/>
            <person name="Pearson M."/>
            <person name="Roberts A."/>
            <person name="Saif S."/>
            <person name="Shea T."/>
            <person name="Shenoy N."/>
            <person name="Sisk P."/>
            <person name="Stolte C."/>
            <person name="Sykes S."/>
            <person name="White J."/>
            <person name="Yandava C."/>
            <person name="Haas B."/>
            <person name="Nusbaum C."/>
            <person name="Birren B."/>
        </authorList>
    </citation>
    <scope>NUCLEOTIDE SEQUENCE [LARGE SCALE GENOMIC DNA]</scope>
    <source>
        <strain evidence="5">ATCC 50818</strain>
    </source>
</reference>
<evidence type="ECO:0000256" key="2">
    <source>
        <dbReference type="ARBA" id="ARBA00022980"/>
    </source>
</evidence>
<dbReference type="Gene3D" id="4.10.640.10">
    <property type="entry name" value="Ribosomal protein S18"/>
    <property type="match status" value="1"/>
</dbReference>
<evidence type="ECO:0000313" key="5">
    <source>
        <dbReference type="EMBL" id="EGD74122.1"/>
    </source>
</evidence>
<accession>F2UC15</accession>
<evidence type="ECO:0000256" key="4">
    <source>
        <dbReference type="RuleBase" id="RU003910"/>
    </source>
</evidence>
<dbReference type="PANTHER" id="PTHR13479">
    <property type="entry name" value="30S RIBOSOMAL PROTEIN S18"/>
    <property type="match status" value="1"/>
</dbReference>
<dbReference type="GeneID" id="16073597"/>
<gene>
    <name evidence="5" type="ORF">PTSG_06132</name>
</gene>
<keyword evidence="2 4" id="KW-0689">Ribosomal protein</keyword>
<dbReference type="InParanoid" id="F2UC15"/>
<dbReference type="KEGG" id="sre:PTSG_06132"/>
<dbReference type="EMBL" id="GL832968">
    <property type="protein sequence ID" value="EGD74122.1"/>
    <property type="molecule type" value="Genomic_DNA"/>
</dbReference>
<dbReference type="AlphaFoldDB" id="F2UC15"/>
<dbReference type="GO" id="GO:0005763">
    <property type="term" value="C:mitochondrial small ribosomal subunit"/>
    <property type="evidence" value="ECO:0007669"/>
    <property type="project" value="TreeGrafter"/>
</dbReference>
<name>F2UC15_SALR5</name>
<dbReference type="NCBIfam" id="TIGR00165">
    <property type="entry name" value="S18"/>
    <property type="match status" value="1"/>
</dbReference>
<dbReference type="GO" id="GO:0032543">
    <property type="term" value="P:mitochondrial translation"/>
    <property type="evidence" value="ECO:0007669"/>
    <property type="project" value="TreeGrafter"/>
</dbReference>
<dbReference type="Proteomes" id="UP000007799">
    <property type="component" value="Unassembled WGS sequence"/>
</dbReference>
<dbReference type="GO" id="GO:0070181">
    <property type="term" value="F:small ribosomal subunit rRNA binding"/>
    <property type="evidence" value="ECO:0007669"/>
    <property type="project" value="TreeGrafter"/>
</dbReference>
<evidence type="ECO:0000313" key="6">
    <source>
        <dbReference type="Proteomes" id="UP000007799"/>
    </source>
</evidence>
<dbReference type="InterPro" id="IPR036870">
    <property type="entry name" value="Ribosomal_bS18_sf"/>
</dbReference>
<protein>
    <submittedName>
        <fullName evidence="5">30S ribosomal protein S18</fullName>
    </submittedName>
</protein>
<dbReference type="GO" id="GO:0003735">
    <property type="term" value="F:structural constituent of ribosome"/>
    <property type="evidence" value="ECO:0007669"/>
    <property type="project" value="InterPro"/>
</dbReference>
<dbReference type="PRINTS" id="PR00974">
    <property type="entry name" value="RIBOSOMALS18"/>
</dbReference>
<keyword evidence="6" id="KW-1185">Reference proteome</keyword>
<evidence type="ECO:0000256" key="3">
    <source>
        <dbReference type="ARBA" id="ARBA00023274"/>
    </source>
</evidence>
<dbReference type="STRING" id="946362.F2UC15"/>
<dbReference type="Pfam" id="PF01084">
    <property type="entry name" value="Ribosomal_S18"/>
    <property type="match status" value="1"/>
</dbReference>
<dbReference type="SUPFAM" id="SSF46911">
    <property type="entry name" value="Ribosomal protein S18"/>
    <property type="match status" value="1"/>
</dbReference>
<dbReference type="PANTHER" id="PTHR13479:SF40">
    <property type="entry name" value="SMALL RIBOSOMAL SUBUNIT PROTEIN BS18M"/>
    <property type="match status" value="1"/>
</dbReference>
<comment type="similarity">
    <text evidence="1 4">Belongs to the bacterial ribosomal protein bS18 family.</text>
</comment>
<dbReference type="eggNOG" id="KOG3162">
    <property type="taxonomic scope" value="Eukaryota"/>
</dbReference>
<keyword evidence="3 4" id="KW-0687">Ribonucleoprotein</keyword>
<sequence>MLPSCVQLVRRAMVGRGAVAGTAASATAALARPAPSVLAALSRTSNTFQRPLHTGAPVMEATPNRGARGHDLPETAREVTQGCPACPYKEEIDYKNVRFLSQFVSPQTGQILRRSSTGLCSKAQRKIAKAIKRSRHFGLMPHVYRAHAEDPVFTSGGKHPVPSSR</sequence>
<organism evidence="6">
    <name type="scientific">Salpingoeca rosetta (strain ATCC 50818 / BSB-021)</name>
    <dbReference type="NCBI Taxonomy" id="946362"/>
    <lineage>
        <taxon>Eukaryota</taxon>
        <taxon>Choanoflagellata</taxon>
        <taxon>Craspedida</taxon>
        <taxon>Salpingoecidae</taxon>
        <taxon>Salpingoeca</taxon>
    </lineage>
</organism>
<dbReference type="RefSeq" id="XP_004993023.1">
    <property type="nucleotide sequence ID" value="XM_004992966.1"/>
</dbReference>
<dbReference type="OrthoDB" id="10066799at2759"/>
<evidence type="ECO:0000256" key="1">
    <source>
        <dbReference type="ARBA" id="ARBA00005589"/>
    </source>
</evidence>
<proteinExistence type="inferred from homology"/>
<dbReference type="InterPro" id="IPR001648">
    <property type="entry name" value="Ribosomal_bS18"/>
</dbReference>